<evidence type="ECO:0000313" key="4">
    <source>
        <dbReference type="EMBL" id="NDL55681.1"/>
    </source>
</evidence>
<evidence type="ECO:0000256" key="2">
    <source>
        <dbReference type="SAM" id="MobiDB-lite"/>
    </source>
</evidence>
<keyword evidence="5" id="KW-1185">Reference proteome</keyword>
<feature type="signal peptide" evidence="3">
    <location>
        <begin position="1"/>
        <end position="32"/>
    </location>
</feature>
<gene>
    <name evidence="4" type="ORF">F7O44_01210</name>
</gene>
<name>A0A7K3LXD6_9ACTN</name>
<protein>
    <submittedName>
        <fullName evidence="4">DUF4838 domain-containing protein</fullName>
    </submittedName>
</protein>
<dbReference type="InterPro" id="IPR029018">
    <property type="entry name" value="Hex-like_dom2"/>
</dbReference>
<reference evidence="4 5" key="1">
    <citation type="submission" date="2019-11" db="EMBL/GenBank/DDBJ databases">
        <authorList>
            <person name="Li X.-J."/>
            <person name="Feng X.-M."/>
        </authorList>
    </citation>
    <scope>NUCLEOTIDE SEQUENCE [LARGE SCALE GENOMIC DNA]</scope>
    <source>
        <strain evidence="4 5">XMNu-373</strain>
    </source>
</reference>
<evidence type="ECO:0000313" key="5">
    <source>
        <dbReference type="Proteomes" id="UP000460435"/>
    </source>
</evidence>
<dbReference type="GO" id="GO:0016787">
    <property type="term" value="F:hydrolase activity"/>
    <property type="evidence" value="ECO:0007669"/>
    <property type="project" value="UniProtKB-KW"/>
</dbReference>
<sequence length="510" mass="55017">MNEKPTIDRRTVLRGGVATAFAAVAASLSAPAAASALRPADRPSGPALVDKGRPRAVIVVAGDATEKELLAADELQTHIELITGATLPISTGVSGVSAVPIYVGQACPDPIADDLEPVEGSGDSFRLIVGPSAIQMAGVDENGTLFAAYELLEQLGIRWLMPGPHGTVAPESTTLKAAIQDTVQIPTFASRQMHFVDNYLSTLPPGVDRYEGVDWARRHRLRGTSWNAHGIPLLPPANSTTEPELFMSENGQPTAQLDVSHPEVLRRAIAAARALLAENPDLRFLRMGPADGHGFGTSDWDAGDYDTLAGLPSVTDRYIKFFNLVLDDVQQDYPDVGLAFFCYDTYMLPPVREIPNRKIVPALAPINVDRMHTAADPAGWERRYFLRLADRWSELVDAWSYRGYLFNLADPGFAVLRHRSRPGRVPLDGGARLVGGAAGGGLGQLGLRRSSLLPRHQAHVADRRQPGADSAGVHDGGVWSRRRTDGAVLRGDQRCHGRRPLLSGALVRPH</sequence>
<dbReference type="PANTHER" id="PTHR47406">
    <property type="entry name" value="COAGULATION FACTOR 5/8 TYPE, C-TERMINAL"/>
    <property type="match status" value="1"/>
</dbReference>
<comment type="caution">
    <text evidence="4">The sequence shown here is derived from an EMBL/GenBank/DDBJ whole genome shotgun (WGS) entry which is preliminary data.</text>
</comment>
<evidence type="ECO:0000256" key="3">
    <source>
        <dbReference type="SAM" id="SignalP"/>
    </source>
</evidence>
<feature type="chain" id="PRO_5029676317" evidence="3">
    <location>
        <begin position="33"/>
        <end position="510"/>
    </location>
</feature>
<accession>A0A7K3LXD6</accession>
<dbReference type="InterPro" id="IPR032287">
    <property type="entry name" value="DUF4838"/>
</dbReference>
<evidence type="ECO:0000256" key="1">
    <source>
        <dbReference type="ARBA" id="ARBA00022801"/>
    </source>
</evidence>
<dbReference type="InterPro" id="IPR006311">
    <property type="entry name" value="TAT_signal"/>
</dbReference>
<feature type="region of interest" description="Disordered" evidence="2">
    <location>
        <begin position="455"/>
        <end position="479"/>
    </location>
</feature>
<dbReference type="GO" id="GO:0005975">
    <property type="term" value="P:carbohydrate metabolic process"/>
    <property type="evidence" value="ECO:0007669"/>
    <property type="project" value="UniProtKB-ARBA"/>
</dbReference>
<dbReference type="SUPFAM" id="SSF55545">
    <property type="entry name" value="beta-N-acetylhexosaminidase-like domain"/>
    <property type="match status" value="1"/>
</dbReference>
<dbReference type="PANTHER" id="PTHR47406:SF2">
    <property type="entry name" value="ALPHA GLUCURONIDASE N-TERMINAL DOMAIN-CONTAINING PROTEIN"/>
    <property type="match status" value="1"/>
</dbReference>
<organism evidence="4 5">
    <name type="scientific">Phytoactinopolyspora mesophila</name>
    <dbReference type="NCBI Taxonomy" id="2650750"/>
    <lineage>
        <taxon>Bacteria</taxon>
        <taxon>Bacillati</taxon>
        <taxon>Actinomycetota</taxon>
        <taxon>Actinomycetes</taxon>
        <taxon>Jiangellales</taxon>
        <taxon>Jiangellaceae</taxon>
        <taxon>Phytoactinopolyspora</taxon>
    </lineage>
</organism>
<dbReference type="EMBL" id="WLZY01000001">
    <property type="protein sequence ID" value="NDL55681.1"/>
    <property type="molecule type" value="Genomic_DNA"/>
</dbReference>
<dbReference type="Proteomes" id="UP000460435">
    <property type="component" value="Unassembled WGS sequence"/>
</dbReference>
<keyword evidence="3" id="KW-0732">Signal</keyword>
<dbReference type="Gene3D" id="3.30.379.10">
    <property type="entry name" value="Chitobiase/beta-hexosaminidase domain 2-like"/>
    <property type="match status" value="1"/>
</dbReference>
<keyword evidence="1" id="KW-0378">Hydrolase</keyword>
<dbReference type="Pfam" id="PF16126">
    <property type="entry name" value="DUF4838"/>
    <property type="match status" value="1"/>
</dbReference>
<dbReference type="AlphaFoldDB" id="A0A7K3LXD6"/>
<dbReference type="PROSITE" id="PS51318">
    <property type="entry name" value="TAT"/>
    <property type="match status" value="1"/>
</dbReference>
<proteinExistence type="predicted"/>